<dbReference type="Gene3D" id="3.40.50.300">
    <property type="entry name" value="P-loop containing nucleotide triphosphate hydrolases"/>
    <property type="match status" value="2"/>
</dbReference>
<reference evidence="5 6" key="1">
    <citation type="submission" date="2019-04" db="EMBL/GenBank/DDBJ databases">
        <title>Natronospirillum operosus gen. nov., sp. nov., a haloalkaliphilic satellite isolated from decaying biomass of laboratory culture of cyanobacterium Geitlerinema sp. and proposal of Natronospirillaceae fam. nov. and Saccharospirillaceae fam. nov.</title>
        <authorList>
            <person name="Kevbrin V."/>
            <person name="Boltyanskaya Y."/>
            <person name="Koziaeva V."/>
            <person name="Grouzdev D.S."/>
            <person name="Park M."/>
            <person name="Cho J."/>
        </authorList>
    </citation>
    <scope>NUCLEOTIDE SEQUENCE [LARGE SCALE GENOMIC DNA]</scope>
    <source>
        <strain evidence="5 6">G-116</strain>
    </source>
</reference>
<feature type="domain" description="Helicase ATP-binding" evidence="3">
    <location>
        <begin position="34"/>
        <end position="212"/>
    </location>
</feature>
<dbReference type="PANTHER" id="PTHR47962:SF5">
    <property type="entry name" value="ATP-DEPENDENT HELICASE LHR-RELATED"/>
    <property type="match status" value="1"/>
</dbReference>
<keyword evidence="1" id="KW-0547">Nucleotide-binding</keyword>
<dbReference type="PROSITE" id="PS51194">
    <property type="entry name" value="HELICASE_CTER"/>
    <property type="match status" value="1"/>
</dbReference>
<name>A0A4Z0WH76_9GAMM</name>
<evidence type="ECO:0000259" key="4">
    <source>
        <dbReference type="PROSITE" id="PS51194"/>
    </source>
</evidence>
<dbReference type="SMART" id="SM00487">
    <property type="entry name" value="DEXDc"/>
    <property type="match status" value="1"/>
</dbReference>
<proteinExistence type="predicted"/>
<organism evidence="5 6">
    <name type="scientific">Natronospirillum operosum</name>
    <dbReference type="NCBI Taxonomy" id="2759953"/>
    <lineage>
        <taxon>Bacteria</taxon>
        <taxon>Pseudomonadati</taxon>
        <taxon>Pseudomonadota</taxon>
        <taxon>Gammaproteobacteria</taxon>
        <taxon>Oceanospirillales</taxon>
        <taxon>Natronospirillaceae</taxon>
        <taxon>Natronospirillum</taxon>
    </lineage>
</organism>
<dbReference type="InterPro" id="IPR011545">
    <property type="entry name" value="DEAD/DEAH_box_helicase_dom"/>
</dbReference>
<dbReference type="InterPro" id="IPR052511">
    <property type="entry name" value="ATP-dep_Helicase"/>
</dbReference>
<evidence type="ECO:0000256" key="1">
    <source>
        <dbReference type="ARBA" id="ARBA00022741"/>
    </source>
</evidence>
<feature type="domain" description="Helicase C-terminal" evidence="4">
    <location>
        <begin position="250"/>
        <end position="403"/>
    </location>
</feature>
<dbReference type="EMBL" id="SRMF01000001">
    <property type="protein sequence ID" value="TGG95041.1"/>
    <property type="molecule type" value="Genomic_DNA"/>
</dbReference>
<dbReference type="OrthoDB" id="9774462at2"/>
<dbReference type="GO" id="GO:0004386">
    <property type="term" value="F:helicase activity"/>
    <property type="evidence" value="ECO:0007669"/>
    <property type="project" value="UniProtKB-KW"/>
</dbReference>
<keyword evidence="2" id="KW-0067">ATP-binding</keyword>
<dbReference type="GO" id="GO:0016887">
    <property type="term" value="F:ATP hydrolysis activity"/>
    <property type="evidence" value="ECO:0007669"/>
    <property type="project" value="TreeGrafter"/>
</dbReference>
<dbReference type="AlphaFoldDB" id="A0A4Z0WH76"/>
<dbReference type="InterPro" id="IPR014001">
    <property type="entry name" value="Helicase_ATP-bd"/>
</dbReference>
<dbReference type="PANTHER" id="PTHR47962">
    <property type="entry name" value="ATP-DEPENDENT HELICASE LHR-RELATED-RELATED"/>
    <property type="match status" value="1"/>
</dbReference>
<dbReference type="Pfam" id="PF00271">
    <property type="entry name" value="Helicase_C"/>
    <property type="match status" value="1"/>
</dbReference>
<protein>
    <submittedName>
        <fullName evidence="5">DEAD/DEAH box helicase</fullName>
    </submittedName>
</protein>
<evidence type="ECO:0000256" key="2">
    <source>
        <dbReference type="ARBA" id="ARBA00022840"/>
    </source>
</evidence>
<dbReference type="InterPro" id="IPR027417">
    <property type="entry name" value="P-loop_NTPase"/>
</dbReference>
<evidence type="ECO:0000313" key="5">
    <source>
        <dbReference type="EMBL" id="TGG95041.1"/>
    </source>
</evidence>
<keyword evidence="5" id="KW-0347">Helicase</keyword>
<dbReference type="GO" id="GO:0005524">
    <property type="term" value="F:ATP binding"/>
    <property type="evidence" value="ECO:0007669"/>
    <property type="project" value="UniProtKB-KW"/>
</dbReference>
<dbReference type="SUPFAM" id="SSF52540">
    <property type="entry name" value="P-loop containing nucleoside triphosphate hydrolases"/>
    <property type="match status" value="1"/>
</dbReference>
<dbReference type="InterPro" id="IPR001650">
    <property type="entry name" value="Helicase_C-like"/>
</dbReference>
<dbReference type="Proteomes" id="UP000297475">
    <property type="component" value="Unassembled WGS sequence"/>
</dbReference>
<sequence>MMAVQALEKLNPGLQRWIKEQGWGGLRPIQEAALDPILSGESCVIEAPTAGGKTEAVLFPALTRAALEPQDSVQVLYIAPLRALLNNLEMRGEDYARCCGLHAFKWHGDVSQDKKVESLRAPPNLLLTTPESIEAILLRKPAWRKFFRALDTVVIDEAHNFAGGDRGGHLLALLARLEAGIGRPLQRIAVSATIGNPDAMCQWLSGVRQPARRIQVSGKAGQRNDFLVHHFDDRGETEETPTTERAYMRLLTTLTSELKGKRSITFVRSRSRAEDIAKALQQFTHDRIRVRTHHSNVSKFFREEAENLIQQAGEQGIEAIISTSTLELGIDIGELDRVIQMSGLSSPSAFLQRVGRTGRRPGKPRHFRGLTQDEDDLLLLTATVSLGIEHRSESLRLRQRAFHLLAHQILCLSLQNHGIAADEGWSLLGDTYAFSKIEKAEYDRLIRHMLAEDFLREADGVLVVGEAAEKRYLSGNWRKLFAVFSTAPLYDVMEGRTQVGTLDSSFVEGLELPFYFTLAGKLWKALSVDFDSHLVKAARASEGIVPKWQSFGGPDVPLETAQRVGELVNGFCPLPDYLDPAALSVMAAQCRESPGKGGWTPQSIQVRRTDSGKVVIVTYAGDTLNRTLAKLLEAKGRKVVGNYAEVVVSEKASEAGEPERQVWRVLEQLATEGAKQVFAEALQGAQKAWPFSPFQPMLPDDLTRAALVDETTDLSGLCEFLKVRL</sequence>
<evidence type="ECO:0000259" key="3">
    <source>
        <dbReference type="PROSITE" id="PS51192"/>
    </source>
</evidence>
<keyword evidence="6" id="KW-1185">Reference proteome</keyword>
<dbReference type="GO" id="GO:0003677">
    <property type="term" value="F:DNA binding"/>
    <property type="evidence" value="ECO:0007669"/>
    <property type="project" value="TreeGrafter"/>
</dbReference>
<keyword evidence="5" id="KW-0378">Hydrolase</keyword>
<dbReference type="PROSITE" id="PS51192">
    <property type="entry name" value="HELICASE_ATP_BIND_1"/>
    <property type="match status" value="1"/>
</dbReference>
<dbReference type="Pfam" id="PF00270">
    <property type="entry name" value="DEAD"/>
    <property type="match status" value="1"/>
</dbReference>
<accession>A0A4Z0WH76</accession>
<gene>
    <name evidence="5" type="ORF">E4656_01025</name>
</gene>
<comment type="caution">
    <text evidence="5">The sequence shown here is derived from an EMBL/GenBank/DDBJ whole genome shotgun (WGS) entry which is preliminary data.</text>
</comment>
<dbReference type="SMART" id="SM00490">
    <property type="entry name" value="HELICc"/>
    <property type="match status" value="1"/>
</dbReference>
<evidence type="ECO:0000313" key="6">
    <source>
        <dbReference type="Proteomes" id="UP000297475"/>
    </source>
</evidence>